<protein>
    <submittedName>
        <fullName evidence="4">Rhomboid domain-containing protein</fullName>
    </submittedName>
</protein>
<keyword evidence="1" id="KW-0812">Transmembrane</keyword>
<proteinExistence type="predicted"/>
<keyword evidence="1" id="KW-1133">Transmembrane helix</keyword>
<evidence type="ECO:0000256" key="1">
    <source>
        <dbReference type="SAM" id="Phobius"/>
    </source>
</evidence>
<keyword evidence="1" id="KW-0472">Membrane</keyword>
<keyword evidence="3" id="KW-1185">Reference proteome</keyword>
<accession>A0A183V5L8</accession>
<name>A0A183V5L8_TOXCA</name>
<gene>
    <name evidence="2" type="ORF">TCNE_LOCUS16038</name>
</gene>
<feature type="transmembrane region" description="Helical" evidence="1">
    <location>
        <begin position="136"/>
        <end position="156"/>
    </location>
</feature>
<feature type="transmembrane region" description="Helical" evidence="1">
    <location>
        <begin position="111"/>
        <end position="130"/>
    </location>
</feature>
<dbReference type="Proteomes" id="UP000050794">
    <property type="component" value="Unassembled WGS sequence"/>
</dbReference>
<reference evidence="4" key="1">
    <citation type="submission" date="2016-06" db="UniProtKB">
        <authorList>
            <consortium name="WormBaseParasite"/>
        </authorList>
    </citation>
    <scope>IDENTIFICATION</scope>
</reference>
<dbReference type="AlphaFoldDB" id="A0A183V5L8"/>
<organism evidence="3 4">
    <name type="scientific">Toxocara canis</name>
    <name type="common">Canine roundworm</name>
    <dbReference type="NCBI Taxonomy" id="6265"/>
    <lineage>
        <taxon>Eukaryota</taxon>
        <taxon>Metazoa</taxon>
        <taxon>Ecdysozoa</taxon>
        <taxon>Nematoda</taxon>
        <taxon>Chromadorea</taxon>
        <taxon>Rhabditida</taxon>
        <taxon>Spirurina</taxon>
        <taxon>Ascaridomorpha</taxon>
        <taxon>Ascaridoidea</taxon>
        <taxon>Toxocaridae</taxon>
        <taxon>Toxocara</taxon>
    </lineage>
</organism>
<feature type="transmembrane region" description="Helical" evidence="1">
    <location>
        <begin position="38"/>
        <end position="58"/>
    </location>
</feature>
<dbReference type="WBParaSite" id="TCNE_0001603901-mRNA-1">
    <property type="protein sequence ID" value="TCNE_0001603901-mRNA-1"/>
    <property type="gene ID" value="TCNE_0001603901"/>
</dbReference>
<evidence type="ECO:0000313" key="2">
    <source>
        <dbReference type="EMBL" id="VDM47359.1"/>
    </source>
</evidence>
<reference evidence="2 3" key="2">
    <citation type="submission" date="2018-11" db="EMBL/GenBank/DDBJ databases">
        <authorList>
            <consortium name="Pathogen Informatics"/>
        </authorList>
    </citation>
    <scope>NUCLEOTIDE SEQUENCE [LARGE SCALE GENOMIC DNA]</scope>
</reference>
<sequence>MNAIRVVNHRFEIIYVCGIFGLGIGLPVAFLQRFIKPYYINLIACLGSITGFLLLWTATLYKGWFWDKAGVLALYNFIAVYTHQLPGHSIGYAYYTSLWVGMSSFPSTKNVFSWIHHLPLVCSALLLSIIVTDVRYFLPVQLIITITASLLAIVLLRTPSTIEAPVRVTGEARQFTLPAYEYPASDTGNTEFFYIS</sequence>
<feature type="transmembrane region" description="Helical" evidence="1">
    <location>
        <begin position="12"/>
        <end position="32"/>
    </location>
</feature>
<evidence type="ECO:0000313" key="3">
    <source>
        <dbReference type="Proteomes" id="UP000050794"/>
    </source>
</evidence>
<evidence type="ECO:0000313" key="4">
    <source>
        <dbReference type="WBParaSite" id="TCNE_0001603901-mRNA-1"/>
    </source>
</evidence>
<dbReference type="EMBL" id="UYWY01023281">
    <property type="protein sequence ID" value="VDM47359.1"/>
    <property type="molecule type" value="Genomic_DNA"/>
</dbReference>